<dbReference type="AlphaFoldDB" id="A0A8H2VKL9"/>
<sequence>MDNGKQDPSGEGSDKHVQAPSPNSMMDLTFSSQNLISSAASCTSSTFDLILPISSVESSSNNGNQSVASTRFDHASETSDSIDRIASAGSSLGVETLETIDERTLHQRSQQIERRGKEELEGGPETREEGQRAQKRKCEDQEEIENGGSPSREKSIGTKDEQISCNSEAQDLRFLQENEDHRESLEEILRRKRNARARRHRQEKKEKRKNIMDGDDMAKKMSLQAEMEQQRLRHNDLQRKIYWRKKEEQEMLEREEILEKLGMYLNARN</sequence>
<dbReference type="Proteomes" id="UP000624404">
    <property type="component" value="Unassembled WGS sequence"/>
</dbReference>
<feature type="region of interest" description="Disordered" evidence="1">
    <location>
        <begin position="1"/>
        <end position="28"/>
    </location>
</feature>
<proteinExistence type="predicted"/>
<comment type="caution">
    <text evidence="2">The sequence shown here is derived from an EMBL/GenBank/DDBJ whole genome shotgun (WGS) entry which is preliminary data.</text>
</comment>
<feature type="compositionally biased region" description="Basic and acidic residues" evidence="1">
    <location>
        <begin position="151"/>
        <end position="162"/>
    </location>
</feature>
<gene>
    <name evidence="2" type="ORF">SCLTRI_LOCUS114</name>
</gene>
<feature type="compositionally biased region" description="Basic and acidic residues" evidence="1">
    <location>
        <begin position="71"/>
        <end position="83"/>
    </location>
</feature>
<dbReference type="OrthoDB" id="3562192at2759"/>
<evidence type="ECO:0000256" key="1">
    <source>
        <dbReference type="SAM" id="MobiDB-lite"/>
    </source>
</evidence>
<feature type="compositionally biased region" description="Basic and acidic residues" evidence="1">
    <location>
        <begin position="100"/>
        <end position="139"/>
    </location>
</feature>
<dbReference type="EMBL" id="CAJHIA010000002">
    <property type="protein sequence ID" value="CAD6439235.1"/>
    <property type="molecule type" value="Genomic_DNA"/>
</dbReference>
<evidence type="ECO:0000313" key="3">
    <source>
        <dbReference type="Proteomes" id="UP000624404"/>
    </source>
</evidence>
<feature type="compositionally biased region" description="Polar residues" evidence="1">
    <location>
        <begin position="56"/>
        <end position="69"/>
    </location>
</feature>
<feature type="region of interest" description="Disordered" evidence="1">
    <location>
        <begin position="56"/>
        <end position="167"/>
    </location>
</feature>
<feature type="compositionally biased region" description="Basic residues" evidence="1">
    <location>
        <begin position="193"/>
        <end position="202"/>
    </location>
</feature>
<keyword evidence="3" id="KW-1185">Reference proteome</keyword>
<organism evidence="2 3">
    <name type="scientific">Sclerotinia trifoliorum</name>
    <dbReference type="NCBI Taxonomy" id="28548"/>
    <lineage>
        <taxon>Eukaryota</taxon>
        <taxon>Fungi</taxon>
        <taxon>Dikarya</taxon>
        <taxon>Ascomycota</taxon>
        <taxon>Pezizomycotina</taxon>
        <taxon>Leotiomycetes</taxon>
        <taxon>Helotiales</taxon>
        <taxon>Sclerotiniaceae</taxon>
        <taxon>Sclerotinia</taxon>
    </lineage>
</organism>
<accession>A0A8H2VKL9</accession>
<reference evidence="2" key="1">
    <citation type="submission" date="2020-10" db="EMBL/GenBank/DDBJ databases">
        <authorList>
            <person name="Kusch S."/>
        </authorList>
    </citation>
    <scope>NUCLEOTIDE SEQUENCE</scope>
    <source>
        <strain evidence="2">SwB9</strain>
    </source>
</reference>
<feature type="region of interest" description="Disordered" evidence="1">
    <location>
        <begin position="193"/>
        <end position="231"/>
    </location>
</feature>
<name>A0A8H2VKL9_9HELO</name>
<feature type="compositionally biased region" description="Basic and acidic residues" evidence="1">
    <location>
        <begin position="203"/>
        <end position="219"/>
    </location>
</feature>
<protein>
    <submittedName>
        <fullName evidence="2">32afbe69-a3a1-42bb-b625-3c81e4fc38b9</fullName>
    </submittedName>
</protein>
<evidence type="ECO:0000313" key="2">
    <source>
        <dbReference type="EMBL" id="CAD6439235.1"/>
    </source>
</evidence>